<accession>A0A2A5WTY3</accession>
<dbReference type="EMBL" id="NTKD01000022">
    <property type="protein sequence ID" value="PDH39586.1"/>
    <property type="molecule type" value="Genomic_DNA"/>
</dbReference>
<comment type="caution">
    <text evidence="2">The sequence shown here is derived from an EMBL/GenBank/DDBJ whole genome shotgun (WGS) entry which is preliminary data.</text>
</comment>
<gene>
    <name evidence="2" type="ORF">CNE99_05305</name>
</gene>
<evidence type="ECO:0000256" key="1">
    <source>
        <dbReference type="SAM" id="MobiDB-lite"/>
    </source>
</evidence>
<feature type="region of interest" description="Disordered" evidence="1">
    <location>
        <begin position="79"/>
        <end position="103"/>
    </location>
</feature>
<dbReference type="AlphaFoldDB" id="A0A2A5WTY3"/>
<sequence length="103" mass="11465">MTTTRLNPNRDTRKVDVFTTGAGSDFVAQLEQTLDKANYERVTQEVISAAMEESSLFKLKIDINFYDFDEAVLFARGEGEREEQFPHGSDGGKGHSVSATMIV</sequence>
<protein>
    <submittedName>
        <fullName evidence="2">Uncharacterized protein</fullName>
    </submittedName>
</protein>
<proteinExistence type="predicted"/>
<name>A0A2A5WTY3_9GAMM</name>
<organism evidence="2 3">
    <name type="scientific">OM182 bacterium MED-G24</name>
    <dbReference type="NCBI Taxonomy" id="1986255"/>
    <lineage>
        <taxon>Bacteria</taxon>
        <taxon>Pseudomonadati</taxon>
        <taxon>Pseudomonadota</taxon>
        <taxon>Gammaproteobacteria</taxon>
        <taxon>OMG group</taxon>
        <taxon>OM182 clade</taxon>
    </lineage>
</organism>
<evidence type="ECO:0000313" key="2">
    <source>
        <dbReference type="EMBL" id="PDH39586.1"/>
    </source>
</evidence>
<dbReference type="Proteomes" id="UP000219327">
    <property type="component" value="Unassembled WGS sequence"/>
</dbReference>
<reference evidence="2 3" key="1">
    <citation type="submission" date="2017-08" db="EMBL/GenBank/DDBJ databases">
        <title>Fine stratification of microbial communities through a metagenomic profile of the photic zone.</title>
        <authorList>
            <person name="Haro-Moreno J.M."/>
            <person name="Lopez-Perez M."/>
            <person name="De La Torre J."/>
            <person name="Picazo A."/>
            <person name="Camacho A."/>
            <person name="Rodriguez-Valera F."/>
        </authorList>
    </citation>
    <scope>NUCLEOTIDE SEQUENCE [LARGE SCALE GENOMIC DNA]</scope>
    <source>
        <strain evidence="2">MED-G24</strain>
    </source>
</reference>
<evidence type="ECO:0000313" key="3">
    <source>
        <dbReference type="Proteomes" id="UP000219327"/>
    </source>
</evidence>
<feature type="compositionally biased region" description="Basic and acidic residues" evidence="1">
    <location>
        <begin position="79"/>
        <end position="93"/>
    </location>
</feature>